<dbReference type="OrthoDB" id="441016at2759"/>
<dbReference type="PANTHER" id="PTHR21377:SF0">
    <property type="entry name" value="PROTEIN FAM210B, MITOCHONDRIAL"/>
    <property type="match status" value="1"/>
</dbReference>
<sequence length="152" mass="17265">MTSSFASFSTTNSDQKNEHKTIKELITENVALRKEVEELKKKSKAKPGKFFTLIKEYGLPFVAYWTGWYAISGAGIYFAIENGWLAGTDAIQLIQTIGLDRYVDIENLNPSHGNIAFAFLLNEIVETIRFPFVLATFPAFKNKFLTKREDDL</sequence>
<dbReference type="Proteomes" id="UP000053237">
    <property type="component" value="Unassembled WGS sequence"/>
</dbReference>
<organism evidence="2 3">
    <name type="scientific">Albugo candida</name>
    <dbReference type="NCBI Taxonomy" id="65357"/>
    <lineage>
        <taxon>Eukaryota</taxon>
        <taxon>Sar</taxon>
        <taxon>Stramenopiles</taxon>
        <taxon>Oomycota</taxon>
        <taxon>Peronosporomycetes</taxon>
        <taxon>Albuginales</taxon>
        <taxon>Albuginaceae</taxon>
        <taxon>Albugo</taxon>
    </lineage>
</organism>
<dbReference type="AlphaFoldDB" id="A0A024G0R2"/>
<keyword evidence="3" id="KW-1185">Reference proteome</keyword>
<evidence type="ECO:0000313" key="2">
    <source>
        <dbReference type="EMBL" id="CCI40165.1"/>
    </source>
</evidence>
<dbReference type="GO" id="GO:0005739">
    <property type="term" value="C:mitochondrion"/>
    <property type="evidence" value="ECO:0007669"/>
    <property type="project" value="TreeGrafter"/>
</dbReference>
<dbReference type="PANTHER" id="PTHR21377">
    <property type="entry name" value="PROTEIN FAM210B, MITOCHONDRIAL"/>
    <property type="match status" value="1"/>
</dbReference>
<gene>
    <name evidence="2" type="ORF">BN9_009490</name>
</gene>
<accession>A0A024G0R2</accession>
<reference evidence="2 3" key="1">
    <citation type="submission" date="2012-05" db="EMBL/GenBank/DDBJ databases">
        <title>Recombination and specialization in a pathogen metapopulation.</title>
        <authorList>
            <person name="Gardiner A."/>
            <person name="Kemen E."/>
            <person name="Schultz-Larsen T."/>
            <person name="MacLean D."/>
            <person name="Van Oosterhout C."/>
            <person name="Jones J.D.G."/>
        </authorList>
    </citation>
    <scope>NUCLEOTIDE SEQUENCE [LARGE SCALE GENOMIC DNA]</scope>
    <source>
        <strain evidence="2 3">Ac Nc2</strain>
    </source>
</reference>
<evidence type="ECO:0000313" key="3">
    <source>
        <dbReference type="Proteomes" id="UP000053237"/>
    </source>
</evidence>
<dbReference type="InterPro" id="IPR009688">
    <property type="entry name" value="FAM210A/B-like_dom"/>
</dbReference>
<name>A0A024G0R2_9STRA</name>
<comment type="caution">
    <text evidence="2">The sequence shown here is derived from an EMBL/GenBank/DDBJ whole genome shotgun (WGS) entry which is preliminary data.</text>
</comment>
<dbReference type="InterPro" id="IPR045866">
    <property type="entry name" value="FAM210A/B-like"/>
</dbReference>
<dbReference type="Pfam" id="PF06916">
    <property type="entry name" value="FAM210A-B_dom"/>
    <property type="match status" value="1"/>
</dbReference>
<protein>
    <recommendedName>
        <fullName evidence="1">DUF1279 domain-containing protein</fullName>
    </recommendedName>
</protein>
<dbReference type="InParanoid" id="A0A024G0R2"/>
<evidence type="ECO:0000259" key="1">
    <source>
        <dbReference type="Pfam" id="PF06916"/>
    </source>
</evidence>
<proteinExistence type="predicted"/>
<dbReference type="EMBL" id="CAIX01000006">
    <property type="protein sequence ID" value="CCI40165.1"/>
    <property type="molecule type" value="Genomic_DNA"/>
</dbReference>
<feature type="domain" description="DUF1279" evidence="1">
    <location>
        <begin position="52"/>
        <end position="138"/>
    </location>
</feature>